<proteinExistence type="predicted"/>
<protein>
    <submittedName>
        <fullName evidence="1">Uncharacterized protein</fullName>
    </submittedName>
</protein>
<gene>
    <name evidence="1" type="ORF">Q4F19_04915</name>
</gene>
<sequence length="106" mass="11848">MSQNPRLAGIVDVDGASYEWEVRREPQWSETEGWQGMTIALLQQDSQRGALLEFPPPKRLLKGLQRGRLQVNDAILSRGIRAALLAGWEPASRGKTMWFSVDADGN</sequence>
<name>A0ABT8Y5X0_9SPHN</name>
<dbReference type="EMBL" id="JAUOTP010000002">
    <property type="protein sequence ID" value="MDO6413718.1"/>
    <property type="molecule type" value="Genomic_DNA"/>
</dbReference>
<reference evidence="1" key="1">
    <citation type="submission" date="2023-07" db="EMBL/GenBank/DDBJ databases">
        <authorList>
            <person name="Kim M."/>
        </authorList>
    </citation>
    <scope>NUCLEOTIDE SEQUENCE</scope>
    <source>
        <strain evidence="1">BIUV-7</strain>
    </source>
</reference>
<comment type="caution">
    <text evidence="1">The sequence shown here is derived from an EMBL/GenBank/DDBJ whole genome shotgun (WGS) entry which is preliminary data.</text>
</comment>
<evidence type="ECO:0000313" key="1">
    <source>
        <dbReference type="EMBL" id="MDO6413718.1"/>
    </source>
</evidence>
<keyword evidence="2" id="KW-1185">Reference proteome</keyword>
<accession>A0ABT8Y5X0</accession>
<evidence type="ECO:0000313" key="2">
    <source>
        <dbReference type="Proteomes" id="UP001169764"/>
    </source>
</evidence>
<dbReference type="Proteomes" id="UP001169764">
    <property type="component" value="Unassembled WGS sequence"/>
</dbReference>
<organism evidence="1 2">
    <name type="scientific">Sphingomonas natans</name>
    <dbReference type="NCBI Taxonomy" id="3063330"/>
    <lineage>
        <taxon>Bacteria</taxon>
        <taxon>Pseudomonadati</taxon>
        <taxon>Pseudomonadota</taxon>
        <taxon>Alphaproteobacteria</taxon>
        <taxon>Sphingomonadales</taxon>
        <taxon>Sphingomonadaceae</taxon>
        <taxon>Sphingomonas</taxon>
    </lineage>
</organism>
<dbReference type="RefSeq" id="WP_303540373.1">
    <property type="nucleotide sequence ID" value="NZ_JAUOTP010000002.1"/>
</dbReference>